<organism evidence="2 3">
    <name type="scientific">Tuber borchii</name>
    <name type="common">White truffle</name>
    <dbReference type="NCBI Taxonomy" id="42251"/>
    <lineage>
        <taxon>Eukaryota</taxon>
        <taxon>Fungi</taxon>
        <taxon>Dikarya</taxon>
        <taxon>Ascomycota</taxon>
        <taxon>Pezizomycotina</taxon>
        <taxon>Pezizomycetes</taxon>
        <taxon>Pezizales</taxon>
        <taxon>Tuberaceae</taxon>
        <taxon>Tuber</taxon>
    </lineage>
</organism>
<keyword evidence="1" id="KW-1133">Transmembrane helix</keyword>
<keyword evidence="1" id="KW-0812">Transmembrane</keyword>
<keyword evidence="3" id="KW-1185">Reference proteome</keyword>
<reference evidence="2 3" key="1">
    <citation type="submission" date="2017-04" db="EMBL/GenBank/DDBJ databases">
        <title>Draft genome sequence of Tuber borchii Vittad., a whitish edible truffle.</title>
        <authorList>
            <consortium name="DOE Joint Genome Institute"/>
            <person name="Murat C."/>
            <person name="Kuo A."/>
            <person name="Barry K.W."/>
            <person name="Clum A."/>
            <person name="Dockter R.B."/>
            <person name="Fauchery L."/>
            <person name="Iotti M."/>
            <person name="Kohler A."/>
            <person name="Labutti K."/>
            <person name="Lindquist E.A."/>
            <person name="Lipzen A."/>
            <person name="Ohm R.A."/>
            <person name="Wang M."/>
            <person name="Grigoriev I.V."/>
            <person name="Zambonelli A."/>
            <person name="Martin F.M."/>
        </authorList>
    </citation>
    <scope>NUCLEOTIDE SEQUENCE [LARGE SCALE GENOMIC DNA]</scope>
    <source>
        <strain evidence="2 3">Tbo3840</strain>
    </source>
</reference>
<dbReference type="AlphaFoldDB" id="A0A2T7A6M5"/>
<feature type="transmembrane region" description="Helical" evidence="1">
    <location>
        <begin position="42"/>
        <end position="61"/>
    </location>
</feature>
<feature type="transmembrane region" description="Helical" evidence="1">
    <location>
        <begin position="12"/>
        <end position="30"/>
    </location>
</feature>
<comment type="caution">
    <text evidence="2">The sequence shown here is derived from an EMBL/GenBank/DDBJ whole genome shotgun (WGS) entry which is preliminary data.</text>
</comment>
<protein>
    <submittedName>
        <fullName evidence="2">Uncharacterized protein</fullName>
    </submittedName>
</protein>
<gene>
    <name evidence="2" type="ORF">B9Z19DRAFT_1072805</name>
</gene>
<evidence type="ECO:0000256" key="1">
    <source>
        <dbReference type="SAM" id="Phobius"/>
    </source>
</evidence>
<keyword evidence="1" id="KW-0472">Membrane</keyword>
<evidence type="ECO:0000313" key="3">
    <source>
        <dbReference type="Proteomes" id="UP000244722"/>
    </source>
</evidence>
<feature type="transmembrane region" description="Helical" evidence="1">
    <location>
        <begin position="88"/>
        <end position="108"/>
    </location>
</feature>
<evidence type="ECO:0000313" key="2">
    <source>
        <dbReference type="EMBL" id="PUU83393.1"/>
    </source>
</evidence>
<proteinExistence type="predicted"/>
<accession>A0A2T7A6M5</accession>
<sequence>MSYSLLASFSQPSLYLALSFTSCPVLSAGVNISLRIPIYCSAFLPSSICFLSPLLCSVMLIPGREFAGCDITYDCGVRNGCELLDGLWWLYFFSFLLFEGEWRVLYLLL</sequence>
<dbReference type="Proteomes" id="UP000244722">
    <property type="component" value="Unassembled WGS sequence"/>
</dbReference>
<dbReference type="EMBL" id="NESQ01000013">
    <property type="protein sequence ID" value="PUU83393.1"/>
    <property type="molecule type" value="Genomic_DNA"/>
</dbReference>
<name>A0A2T7A6M5_TUBBO</name>